<evidence type="ECO:0000256" key="2">
    <source>
        <dbReference type="SAM" id="MobiDB-lite"/>
    </source>
</evidence>
<dbReference type="GO" id="GO:0098978">
    <property type="term" value="C:glutamatergic synapse"/>
    <property type="evidence" value="ECO:0007669"/>
    <property type="project" value="TreeGrafter"/>
</dbReference>
<evidence type="ECO:0000313" key="4">
    <source>
        <dbReference type="Proteomes" id="UP001162162"/>
    </source>
</evidence>
<gene>
    <name evidence="3" type="ORF">NQ318_018553</name>
</gene>
<dbReference type="Proteomes" id="UP001162162">
    <property type="component" value="Unassembled WGS sequence"/>
</dbReference>
<proteinExistence type="inferred from homology"/>
<comment type="similarity">
    <text evidence="1">Belongs to the SAPAP family.</text>
</comment>
<name>A0AAV8ZFM0_9CUCU</name>
<dbReference type="Pfam" id="PF03359">
    <property type="entry name" value="GKAP"/>
    <property type="match status" value="1"/>
</dbReference>
<organism evidence="3 4">
    <name type="scientific">Aromia moschata</name>
    <dbReference type="NCBI Taxonomy" id="1265417"/>
    <lineage>
        <taxon>Eukaryota</taxon>
        <taxon>Metazoa</taxon>
        <taxon>Ecdysozoa</taxon>
        <taxon>Arthropoda</taxon>
        <taxon>Hexapoda</taxon>
        <taxon>Insecta</taxon>
        <taxon>Pterygota</taxon>
        <taxon>Neoptera</taxon>
        <taxon>Endopterygota</taxon>
        <taxon>Coleoptera</taxon>
        <taxon>Polyphaga</taxon>
        <taxon>Cucujiformia</taxon>
        <taxon>Chrysomeloidea</taxon>
        <taxon>Cerambycidae</taxon>
        <taxon>Cerambycinae</taxon>
        <taxon>Callichromatini</taxon>
        <taxon>Aromia</taxon>
    </lineage>
</organism>
<dbReference type="EMBL" id="JAPWTK010000001">
    <property type="protein sequence ID" value="KAJ8963089.1"/>
    <property type="molecule type" value="Genomic_DNA"/>
</dbReference>
<reference evidence="3" key="1">
    <citation type="journal article" date="2023" name="Insect Mol. Biol.">
        <title>Genome sequencing provides insights into the evolution of gene families encoding plant cell wall-degrading enzymes in longhorned beetles.</title>
        <authorList>
            <person name="Shin N.R."/>
            <person name="Okamura Y."/>
            <person name="Kirsch R."/>
            <person name="Pauchet Y."/>
        </authorList>
    </citation>
    <scope>NUCLEOTIDE SEQUENCE</scope>
    <source>
        <strain evidence="3">AMC_N1</strain>
    </source>
</reference>
<keyword evidence="4" id="KW-1185">Reference proteome</keyword>
<dbReference type="GO" id="GO:0060090">
    <property type="term" value="F:molecular adaptor activity"/>
    <property type="evidence" value="ECO:0007669"/>
    <property type="project" value="TreeGrafter"/>
</dbReference>
<protein>
    <submittedName>
        <fullName evidence="3">Uncharacterized protein</fullName>
    </submittedName>
</protein>
<dbReference type="AlphaFoldDB" id="A0AAV8ZFM0"/>
<evidence type="ECO:0000313" key="3">
    <source>
        <dbReference type="EMBL" id="KAJ8963089.1"/>
    </source>
</evidence>
<dbReference type="InterPro" id="IPR005026">
    <property type="entry name" value="SAPAP"/>
</dbReference>
<feature type="compositionally biased region" description="Basic and acidic residues" evidence="2">
    <location>
        <begin position="233"/>
        <end position="243"/>
    </location>
</feature>
<dbReference type="PANTHER" id="PTHR12353:SF31">
    <property type="entry name" value="LD44824P"/>
    <property type="match status" value="1"/>
</dbReference>
<accession>A0AAV8ZFM0</accession>
<evidence type="ECO:0000256" key="1">
    <source>
        <dbReference type="ARBA" id="ARBA00008839"/>
    </source>
</evidence>
<comment type="caution">
    <text evidence="3">The sequence shown here is derived from an EMBL/GenBank/DDBJ whole genome shotgun (WGS) entry which is preliminary data.</text>
</comment>
<dbReference type="PANTHER" id="PTHR12353">
    <property type="entry name" value="DISKS LARGE-ASSOCIATED PROTEIN DAP SAP90/PSD-95-ASSOCIATED PROTEIN"/>
    <property type="match status" value="1"/>
</dbReference>
<dbReference type="GO" id="GO:0023052">
    <property type="term" value="P:signaling"/>
    <property type="evidence" value="ECO:0007669"/>
    <property type="project" value="InterPro"/>
</dbReference>
<sequence length="276" mass="31090">MMKQSTSSPTLPVLRHLRPEFRAQLPIICSRKGAESFMQKSVTVPKLKDEVKVNGHSKVDEEVKVAVLKDLSNDQVKQAAKEKTGEKDGHYFIKILEEQTDRLLELAARVEGEISTPDLSEEIVGKLRSTAGKARLLVSQKMQQFKGLCTNNINQASSSISVGEAFPTTNEDLQGFWDMVMLQVDQVDALFKEIDCLRSNNWKEVDNVSKKANVNGTTKAKKVVSRPRPTSAAHEEARKQREVERKRMIEERRKAMKAAQLSKPRESIEIFVPESS</sequence>
<dbReference type="GO" id="GO:0099572">
    <property type="term" value="C:postsynaptic specialization"/>
    <property type="evidence" value="ECO:0007669"/>
    <property type="project" value="TreeGrafter"/>
</dbReference>
<feature type="region of interest" description="Disordered" evidence="2">
    <location>
        <begin position="224"/>
        <end position="243"/>
    </location>
</feature>